<keyword evidence="1" id="KW-0472">Membrane</keyword>
<accession>A0A1G9FPF3</accession>
<evidence type="ECO:0000256" key="1">
    <source>
        <dbReference type="SAM" id="Phobius"/>
    </source>
</evidence>
<dbReference type="Proteomes" id="UP000198662">
    <property type="component" value="Unassembled WGS sequence"/>
</dbReference>
<organism evidence="2 3">
    <name type="scientific">Glycomyces sambucus</name>
    <dbReference type="NCBI Taxonomy" id="380244"/>
    <lineage>
        <taxon>Bacteria</taxon>
        <taxon>Bacillati</taxon>
        <taxon>Actinomycetota</taxon>
        <taxon>Actinomycetes</taxon>
        <taxon>Glycomycetales</taxon>
        <taxon>Glycomycetaceae</taxon>
        <taxon>Glycomyces</taxon>
    </lineage>
</organism>
<evidence type="ECO:0000313" key="2">
    <source>
        <dbReference type="EMBL" id="SDK90271.1"/>
    </source>
</evidence>
<protein>
    <submittedName>
        <fullName evidence="2">RDD family protein</fullName>
    </submittedName>
</protein>
<dbReference type="EMBL" id="FNGF01000002">
    <property type="protein sequence ID" value="SDK90271.1"/>
    <property type="molecule type" value="Genomic_DNA"/>
</dbReference>
<gene>
    <name evidence="2" type="ORF">SAMN05216298_1940</name>
</gene>
<dbReference type="AlphaFoldDB" id="A0A1G9FPF3"/>
<dbReference type="RefSeq" id="WP_091046776.1">
    <property type="nucleotide sequence ID" value="NZ_FNGF01000002.1"/>
</dbReference>
<reference evidence="3" key="1">
    <citation type="submission" date="2016-10" db="EMBL/GenBank/DDBJ databases">
        <authorList>
            <person name="Varghese N."/>
            <person name="Submissions S."/>
        </authorList>
    </citation>
    <scope>NUCLEOTIDE SEQUENCE [LARGE SCALE GENOMIC DNA]</scope>
    <source>
        <strain evidence="3">CGMCC 4.3147</strain>
    </source>
</reference>
<keyword evidence="3" id="KW-1185">Reference proteome</keyword>
<sequence>MATGKIETFGDGTPYIPAGGWRVFFAWIVDFTVYLVGVVVGFVTLAAMDLVVDLGDNIPVFGLLGLLFGVPLLYGLCFRNGRGLGAVWAGTRLVRRSDGGRIGAKGPWAMLVRTILLPLLIIGVVAGGGYAPDMIKRVSIDVAKTRRLQEERRAGYLPPRV</sequence>
<proteinExistence type="predicted"/>
<feature type="transmembrane region" description="Helical" evidence="1">
    <location>
        <begin position="24"/>
        <end position="46"/>
    </location>
</feature>
<name>A0A1G9FPF3_9ACTN</name>
<evidence type="ECO:0000313" key="3">
    <source>
        <dbReference type="Proteomes" id="UP000198662"/>
    </source>
</evidence>
<feature type="transmembrane region" description="Helical" evidence="1">
    <location>
        <begin position="58"/>
        <end position="76"/>
    </location>
</feature>
<feature type="transmembrane region" description="Helical" evidence="1">
    <location>
        <begin position="108"/>
        <end position="131"/>
    </location>
</feature>
<keyword evidence="1" id="KW-1133">Transmembrane helix</keyword>
<keyword evidence="1" id="KW-0812">Transmembrane</keyword>